<dbReference type="PROSITE" id="PS50928">
    <property type="entry name" value="ABC_TM1"/>
    <property type="match status" value="2"/>
</dbReference>
<evidence type="ECO:0000256" key="4">
    <source>
        <dbReference type="ARBA" id="ARBA00023136"/>
    </source>
</evidence>
<dbReference type="SUPFAM" id="SSF161098">
    <property type="entry name" value="MetI-like"/>
    <property type="match status" value="2"/>
</dbReference>
<feature type="transmembrane region" description="Helical" evidence="5">
    <location>
        <begin position="474"/>
        <end position="494"/>
    </location>
</feature>
<evidence type="ECO:0000256" key="5">
    <source>
        <dbReference type="RuleBase" id="RU363032"/>
    </source>
</evidence>
<comment type="similarity">
    <text evidence="5">Belongs to the binding-protein-dependent transport system permease family.</text>
</comment>
<reference evidence="7" key="1">
    <citation type="submission" date="2018-12" db="EMBL/GenBank/DDBJ databases">
        <title>Novel natural products biosynthetic potential of the class Ktedonobacteria.</title>
        <authorList>
            <person name="Zheng Y."/>
            <person name="Saitou A."/>
            <person name="Wang C.M."/>
            <person name="Toyoda A."/>
            <person name="Minakuchi Y."/>
            <person name="Sekiguchi Y."/>
            <person name="Ueda K."/>
            <person name="Takano H."/>
            <person name="Sakai Y."/>
            <person name="Yokota A."/>
            <person name="Yabe S."/>
        </authorList>
    </citation>
    <scope>NUCLEOTIDE SEQUENCE</scope>
    <source>
        <strain evidence="7">COM3</strain>
    </source>
</reference>
<evidence type="ECO:0000259" key="6">
    <source>
        <dbReference type="PROSITE" id="PS50928"/>
    </source>
</evidence>
<dbReference type="InterPro" id="IPR035906">
    <property type="entry name" value="MetI-like_sf"/>
</dbReference>
<dbReference type="InterPro" id="IPR000515">
    <property type="entry name" value="MetI-like"/>
</dbReference>
<feature type="transmembrane region" description="Helical" evidence="5">
    <location>
        <begin position="194"/>
        <end position="220"/>
    </location>
</feature>
<dbReference type="EMBL" id="AP019376">
    <property type="protein sequence ID" value="BBH85770.1"/>
    <property type="molecule type" value="Genomic_DNA"/>
</dbReference>
<feature type="transmembrane region" description="Helical" evidence="5">
    <location>
        <begin position="101"/>
        <end position="126"/>
    </location>
</feature>
<feature type="transmembrane region" description="Helical" evidence="5">
    <location>
        <begin position="342"/>
        <end position="364"/>
    </location>
</feature>
<proteinExistence type="inferred from homology"/>
<evidence type="ECO:0000256" key="1">
    <source>
        <dbReference type="ARBA" id="ARBA00004141"/>
    </source>
</evidence>
<organism evidence="7">
    <name type="scientific">Thermosporothrix sp. COM3</name>
    <dbReference type="NCBI Taxonomy" id="2490863"/>
    <lineage>
        <taxon>Bacteria</taxon>
        <taxon>Bacillati</taxon>
        <taxon>Chloroflexota</taxon>
        <taxon>Ktedonobacteria</taxon>
        <taxon>Ktedonobacterales</taxon>
        <taxon>Thermosporotrichaceae</taxon>
        <taxon>Thermosporothrix</taxon>
    </lineage>
</organism>
<dbReference type="Gene3D" id="1.10.3720.10">
    <property type="entry name" value="MetI-like"/>
    <property type="match status" value="2"/>
</dbReference>
<feature type="transmembrane region" description="Helical" evidence="5">
    <location>
        <begin position="21"/>
        <end position="43"/>
    </location>
</feature>
<keyword evidence="2 5" id="KW-0812">Transmembrane</keyword>
<feature type="domain" description="ABC transmembrane type-1" evidence="6">
    <location>
        <begin position="467"/>
        <end position="659"/>
    </location>
</feature>
<keyword evidence="5" id="KW-0813">Transport</keyword>
<sequence length="674" mass="74284">MMRFILPAAGSLKPKRYFSRWDFVIIPLFMVLLALLTIAFKGASRPFDEHTPDLMVSLDPVHLPYYGLRTIFRMLIAVLCSLLFTFLYATVAAKSRKAEKVLIPILDFLQSLPILGFLTVTTTIFLGLFHGNMLGLEAASIFAIFTSQVWNMTFSFYHSLVTVPKELKEAAAVLRLSAWQKFWKLEVPFSMQGLIWNTMMSVSGGWFFVVASEVISVVGRDHSQYLPGLGSYIALAIDRGNIPAMAYAALALLLLVLLYDQLAFRPIVAWSDKFKFEQSGAQEKPGSWMLTLIQRSRFLHTLARFPATLFERVTLSTGRGDRPGKPLEQPATTRRSARWTDALWNGAILLGFVAFAWMLAHYMLGPSLGFANGRLLQPNPNLNTGMTPEVARQFQQAGVTVGQDQTVYLSNVCAASKQGTQISPALNTALHASGVATPANLQVRCAAAMTEPGQVAIAEIGEAIGLGLLTMLRVAVMIVIAALIWVPVGVWIGLRPRLAQSIQPLAQFLAAFPANLLFPLAVVLIAHFSLNPEIWLSPLIVLGTQWYILFNVIAGTLSIPNDLKESARVMGLRPWGWLWWKKLIIPGVFPSFVTGGITASGGSWNASIVAEVVSWGSTTLVATGLGAFIARWSTGEFNPHVALGMLIMGLLVLTFNRLLWRRLYRLAEERFSLA</sequence>
<comment type="subcellular location">
    <subcellularLocation>
        <location evidence="5">Cell membrane</location>
        <topology evidence="5">Multi-pass membrane protein</topology>
    </subcellularLocation>
    <subcellularLocation>
        <location evidence="1">Membrane</location>
        <topology evidence="1">Multi-pass membrane protein</topology>
    </subcellularLocation>
</comment>
<dbReference type="AlphaFoldDB" id="A0A455SE39"/>
<dbReference type="PANTHER" id="PTHR42744:SF1">
    <property type="entry name" value="BINDING-PROTEIN-DEPENDENT TRANSPORT SYSTEMS INNER MEMBRANE COMPONENT"/>
    <property type="match status" value="1"/>
</dbReference>
<dbReference type="GO" id="GO:0055085">
    <property type="term" value="P:transmembrane transport"/>
    <property type="evidence" value="ECO:0007669"/>
    <property type="project" value="InterPro"/>
</dbReference>
<dbReference type="PANTHER" id="PTHR42744">
    <property type="entry name" value="BINDING-PROTEIN-DEPENDENT TRANSPORT SYSTEMS INNER MEMBRANE COMPONENT"/>
    <property type="match status" value="1"/>
</dbReference>
<feature type="transmembrane region" description="Helical" evidence="5">
    <location>
        <begin position="641"/>
        <end position="660"/>
    </location>
</feature>
<keyword evidence="4 5" id="KW-0472">Membrane</keyword>
<feature type="transmembrane region" description="Helical" evidence="5">
    <location>
        <begin position="506"/>
        <end position="528"/>
    </location>
</feature>
<feature type="transmembrane region" description="Helical" evidence="5">
    <location>
        <begin position="138"/>
        <end position="157"/>
    </location>
</feature>
<feature type="domain" description="ABC transmembrane type-1" evidence="6">
    <location>
        <begin position="67"/>
        <end position="263"/>
    </location>
</feature>
<evidence type="ECO:0000256" key="2">
    <source>
        <dbReference type="ARBA" id="ARBA00022692"/>
    </source>
</evidence>
<dbReference type="CDD" id="cd06261">
    <property type="entry name" value="TM_PBP2"/>
    <property type="match status" value="2"/>
</dbReference>
<feature type="transmembrane region" description="Helical" evidence="5">
    <location>
        <begin position="63"/>
        <end position="89"/>
    </location>
</feature>
<gene>
    <name evidence="7" type="ORF">KTC_05210</name>
</gene>
<keyword evidence="3 5" id="KW-1133">Transmembrane helix</keyword>
<evidence type="ECO:0000313" key="7">
    <source>
        <dbReference type="EMBL" id="BBH85770.1"/>
    </source>
</evidence>
<accession>A0A455SE39</accession>
<name>A0A455SE39_9CHLR</name>
<protein>
    <recommendedName>
        <fullName evidence="6">ABC transmembrane type-1 domain-containing protein</fullName>
    </recommendedName>
</protein>
<dbReference type="GO" id="GO:0005886">
    <property type="term" value="C:plasma membrane"/>
    <property type="evidence" value="ECO:0007669"/>
    <property type="project" value="UniProtKB-SubCell"/>
</dbReference>
<feature type="transmembrane region" description="Helical" evidence="5">
    <location>
        <begin position="534"/>
        <end position="557"/>
    </location>
</feature>
<evidence type="ECO:0000256" key="3">
    <source>
        <dbReference type="ARBA" id="ARBA00022989"/>
    </source>
</evidence>
<dbReference type="Pfam" id="PF00528">
    <property type="entry name" value="BPD_transp_1"/>
    <property type="match status" value="2"/>
</dbReference>
<feature type="transmembrane region" description="Helical" evidence="5">
    <location>
        <begin position="240"/>
        <end position="259"/>
    </location>
</feature>
<feature type="transmembrane region" description="Helical" evidence="5">
    <location>
        <begin position="578"/>
        <end position="597"/>
    </location>
</feature>